<evidence type="ECO:0000313" key="16">
    <source>
        <dbReference type="Proteomes" id="UP000053890"/>
    </source>
</evidence>
<dbReference type="InterPro" id="IPR050344">
    <property type="entry name" value="Peptidase_M1_aminopeptidases"/>
</dbReference>
<evidence type="ECO:0000256" key="5">
    <source>
        <dbReference type="ARBA" id="ARBA00022801"/>
    </source>
</evidence>
<feature type="domain" description="Aminopeptidase N-like N-terminal" evidence="14">
    <location>
        <begin position="2"/>
        <end position="50"/>
    </location>
</feature>
<evidence type="ECO:0000256" key="11">
    <source>
        <dbReference type="RuleBase" id="RU364040"/>
    </source>
</evidence>
<dbReference type="InterPro" id="IPR042097">
    <property type="entry name" value="Aminopeptidase_N-like_N_sf"/>
</dbReference>
<feature type="binding site" evidence="9">
    <location>
        <position position="223"/>
    </location>
    <ligand>
        <name>Zn(2+)</name>
        <dbReference type="ChEBI" id="CHEBI:29105"/>
        <note>catalytic</note>
    </ligand>
</feature>
<dbReference type="GO" id="GO:0016020">
    <property type="term" value="C:membrane"/>
    <property type="evidence" value="ECO:0007669"/>
    <property type="project" value="TreeGrafter"/>
</dbReference>
<dbReference type="OrthoDB" id="10031169at2759"/>
<evidence type="ECO:0000256" key="7">
    <source>
        <dbReference type="ARBA" id="ARBA00023049"/>
    </source>
</evidence>
<evidence type="ECO:0000256" key="10">
    <source>
        <dbReference type="PIRSR" id="PIRSR634016-4"/>
    </source>
</evidence>
<feature type="binding site" evidence="9">
    <location>
        <position position="219"/>
    </location>
    <ligand>
        <name>Zn(2+)</name>
        <dbReference type="ChEBI" id="CHEBI:29105"/>
        <note>catalytic</note>
    </ligand>
</feature>
<evidence type="ECO:0000256" key="1">
    <source>
        <dbReference type="ARBA" id="ARBA00010136"/>
    </source>
</evidence>
<accession>A0A194SAK6</accession>
<protein>
    <recommendedName>
        <fullName evidence="11">Aminopeptidase</fullName>
        <ecNumber evidence="11">3.4.11.-</ecNumber>
    </recommendedName>
</protein>
<dbReference type="Gene3D" id="2.60.40.1730">
    <property type="entry name" value="tricorn interacting facor f3 domain"/>
    <property type="match status" value="1"/>
</dbReference>
<evidence type="ECO:0000256" key="9">
    <source>
        <dbReference type="PIRSR" id="PIRSR634016-3"/>
    </source>
</evidence>
<feature type="site" description="Transition state stabilizer" evidence="10">
    <location>
        <position position="306"/>
    </location>
</feature>
<dbReference type="Gene3D" id="2.60.40.1910">
    <property type="match status" value="1"/>
</dbReference>
<comment type="similarity">
    <text evidence="1 11">Belongs to the peptidase M1 family.</text>
</comment>
<dbReference type="GeneID" id="28973458"/>
<dbReference type="PANTHER" id="PTHR11533">
    <property type="entry name" value="PROTEASE M1 ZINC METALLOPROTEASE"/>
    <property type="match status" value="1"/>
</dbReference>
<dbReference type="Pfam" id="PF01433">
    <property type="entry name" value="Peptidase_M1"/>
    <property type="match status" value="1"/>
</dbReference>
<comment type="cofactor">
    <cofactor evidence="9 11">
        <name>Zn(2+)</name>
        <dbReference type="ChEBI" id="CHEBI:29105"/>
    </cofactor>
    <text evidence="9 11">Binds 1 zinc ion per subunit.</text>
</comment>
<dbReference type="SUPFAM" id="SSF55486">
    <property type="entry name" value="Metalloproteases ('zincins'), catalytic domain"/>
    <property type="match status" value="1"/>
</dbReference>
<dbReference type="InterPro" id="IPR034016">
    <property type="entry name" value="M1_APN-typ"/>
</dbReference>
<dbReference type="Pfam" id="PF11838">
    <property type="entry name" value="ERAP1_C"/>
    <property type="match status" value="1"/>
</dbReference>
<feature type="non-terminal residue" evidence="15">
    <location>
        <position position="1"/>
    </location>
</feature>
<dbReference type="AlphaFoldDB" id="A0A194SAK6"/>
<dbReference type="GO" id="GO:0005615">
    <property type="term" value="C:extracellular space"/>
    <property type="evidence" value="ECO:0007669"/>
    <property type="project" value="TreeGrafter"/>
</dbReference>
<dbReference type="EC" id="3.4.11.-" evidence="11"/>
<evidence type="ECO:0000256" key="2">
    <source>
        <dbReference type="ARBA" id="ARBA00022438"/>
    </source>
</evidence>
<dbReference type="GO" id="GO:0006508">
    <property type="term" value="P:proteolysis"/>
    <property type="evidence" value="ECO:0007669"/>
    <property type="project" value="UniProtKB-KW"/>
</dbReference>
<feature type="binding site" evidence="9">
    <location>
        <position position="242"/>
    </location>
    <ligand>
        <name>Zn(2+)</name>
        <dbReference type="ChEBI" id="CHEBI:29105"/>
        <note>catalytic</note>
    </ligand>
</feature>
<dbReference type="GO" id="GO:0043171">
    <property type="term" value="P:peptide catabolic process"/>
    <property type="evidence" value="ECO:0007669"/>
    <property type="project" value="TreeGrafter"/>
</dbReference>
<keyword evidence="16" id="KW-1185">Reference proteome</keyword>
<evidence type="ECO:0000256" key="8">
    <source>
        <dbReference type="PIRSR" id="PIRSR634016-1"/>
    </source>
</evidence>
<dbReference type="Proteomes" id="UP000053890">
    <property type="component" value="Unassembled WGS sequence"/>
</dbReference>
<evidence type="ECO:0000256" key="6">
    <source>
        <dbReference type="ARBA" id="ARBA00022833"/>
    </source>
</evidence>
<dbReference type="InterPro" id="IPR014782">
    <property type="entry name" value="Peptidase_M1_dom"/>
</dbReference>
<dbReference type="InterPro" id="IPR024571">
    <property type="entry name" value="ERAP1-like_C_dom"/>
</dbReference>
<keyword evidence="2 11" id="KW-0031">Aminopeptidase</keyword>
<dbReference type="Pfam" id="PF17900">
    <property type="entry name" value="Peptidase_M1_N"/>
    <property type="match status" value="1"/>
</dbReference>
<evidence type="ECO:0000256" key="3">
    <source>
        <dbReference type="ARBA" id="ARBA00022670"/>
    </source>
</evidence>
<name>A0A194SAK6_RHOGW</name>
<evidence type="ECO:0000259" key="12">
    <source>
        <dbReference type="Pfam" id="PF01433"/>
    </source>
</evidence>
<dbReference type="CDD" id="cd09601">
    <property type="entry name" value="M1_APN-Q_like"/>
    <property type="match status" value="1"/>
</dbReference>
<feature type="domain" description="ERAP1-like C-terminal" evidence="13">
    <location>
        <begin position="439"/>
        <end position="757"/>
    </location>
</feature>
<dbReference type="GO" id="GO:0042277">
    <property type="term" value="F:peptide binding"/>
    <property type="evidence" value="ECO:0007669"/>
    <property type="project" value="TreeGrafter"/>
</dbReference>
<organism evidence="15 16">
    <name type="scientific">Rhodotorula graminis (strain WP1)</name>
    <dbReference type="NCBI Taxonomy" id="578459"/>
    <lineage>
        <taxon>Eukaryota</taxon>
        <taxon>Fungi</taxon>
        <taxon>Dikarya</taxon>
        <taxon>Basidiomycota</taxon>
        <taxon>Pucciniomycotina</taxon>
        <taxon>Microbotryomycetes</taxon>
        <taxon>Sporidiobolales</taxon>
        <taxon>Sporidiobolaceae</taxon>
        <taxon>Rhodotorula</taxon>
    </lineage>
</organism>
<keyword evidence="7 11" id="KW-0482">Metalloprotease</keyword>
<reference evidence="15 16" key="1">
    <citation type="journal article" date="2015" name="Front. Microbiol.">
        <title>Genome sequence of the plant growth promoting endophytic yeast Rhodotorula graminis WP1.</title>
        <authorList>
            <person name="Firrincieli A."/>
            <person name="Otillar R."/>
            <person name="Salamov A."/>
            <person name="Schmutz J."/>
            <person name="Khan Z."/>
            <person name="Redman R.S."/>
            <person name="Fleck N.D."/>
            <person name="Lindquist E."/>
            <person name="Grigoriev I.V."/>
            <person name="Doty S.L."/>
        </authorList>
    </citation>
    <scope>NUCLEOTIDE SEQUENCE [LARGE SCALE GENOMIC DNA]</scope>
    <source>
        <strain evidence="15 16">WP1</strain>
    </source>
</reference>
<evidence type="ECO:0000259" key="14">
    <source>
        <dbReference type="Pfam" id="PF17900"/>
    </source>
</evidence>
<dbReference type="GO" id="GO:0005737">
    <property type="term" value="C:cytoplasm"/>
    <property type="evidence" value="ECO:0007669"/>
    <property type="project" value="TreeGrafter"/>
</dbReference>
<sequence length="781" mass="85371">HYAVTQFQPTSARKAFPCFDHPAKKATFSTSLISPVGLTSLSNTPELSRAPSSGAFEPTDVATAAFLAGEEGKLAEPSSDTACETVEWELVTFEDTPPMSTYLAAWAVGRFDSTASSYVSPLTGKTVPLTAYAAKAFQHIERGQARRALDTLAQVMPVYEKMFDLPYELGKLDLLVVDDFEAGAMENWGLITGRKSTLLYDDKVGGEGPLRRVVTTVSHEAAHMWFGNSTTLSSWDELWLNESFATLIGEVVAINVIEPSWNVHSSFIKFHRSDALKLDALRSSHPIHLVCNHESEVPQTFDHISYEKGSAVLKMLVEVISESRFLAGTAAYLKEHQHACATSRDLWRALSATSGFDVENMMDTWVEKVGFPVISVEEDGEQLKLRQNRFLSTGDPSAEEDETTWTIPLFVKDAASSELPSVTIMSTRELVIPKPGSLYFLNAESRSTVRIAYPAPHVAKLADAAKSSSSRLCLTDRVGLIEDLLLLSEAGYTSTVPTLDFLATFAPAEPDHLVWAEVASSFKRFADAWWEQPTEELDALRAFARTLFRPVVDRLGLQHAPDDSHDTRRFRTLVVAAAAAVEDPDILTWVKHAFAGFLSGAVDPLAADLAPFVVSCAVKHGGQAEYDAALALFGAAPSPQYQMAAILGLTSSRDPQLLQKTAAMMTSGAASAQDLPIFLHGLAANPSSRRLVWALLQQAWPMLEQQYKGSMLLGKIAATAVEVFSSEADAASVEAFFADKDTTAYVQPLQQALDTVRSKARWLAREKDAVRAWLKKEGHFA</sequence>
<proteinExistence type="inferred from homology"/>
<evidence type="ECO:0000256" key="4">
    <source>
        <dbReference type="ARBA" id="ARBA00022723"/>
    </source>
</evidence>
<keyword evidence="3 11" id="KW-0645">Protease</keyword>
<dbReference type="GO" id="GO:0008270">
    <property type="term" value="F:zinc ion binding"/>
    <property type="evidence" value="ECO:0007669"/>
    <property type="project" value="UniProtKB-UniRule"/>
</dbReference>
<keyword evidence="4 9" id="KW-0479">Metal-binding</keyword>
<feature type="domain" description="Peptidase M1 membrane alanine aminopeptidase" evidence="12">
    <location>
        <begin position="148"/>
        <end position="365"/>
    </location>
</feature>
<feature type="active site" description="Proton acceptor" evidence="8">
    <location>
        <position position="220"/>
    </location>
</feature>
<dbReference type="SUPFAM" id="SSF63737">
    <property type="entry name" value="Leukotriene A4 hydrolase N-terminal domain"/>
    <property type="match status" value="1"/>
</dbReference>
<dbReference type="RefSeq" id="XP_018272480.1">
    <property type="nucleotide sequence ID" value="XM_018413009.1"/>
</dbReference>
<keyword evidence="5 11" id="KW-0378">Hydrolase</keyword>
<dbReference type="PANTHER" id="PTHR11533:SF174">
    <property type="entry name" value="PUROMYCIN-SENSITIVE AMINOPEPTIDASE-RELATED"/>
    <property type="match status" value="1"/>
</dbReference>
<dbReference type="OMA" id="RWTTITL"/>
<dbReference type="Gene3D" id="1.25.50.20">
    <property type="match status" value="1"/>
</dbReference>
<dbReference type="GO" id="GO:0070006">
    <property type="term" value="F:metalloaminopeptidase activity"/>
    <property type="evidence" value="ECO:0007669"/>
    <property type="project" value="TreeGrafter"/>
</dbReference>
<dbReference type="EMBL" id="KQ474076">
    <property type="protein sequence ID" value="KPV76431.1"/>
    <property type="molecule type" value="Genomic_DNA"/>
</dbReference>
<dbReference type="FunFam" id="1.10.390.10:FF:000006">
    <property type="entry name" value="Puromycin-sensitive aminopeptidase"/>
    <property type="match status" value="1"/>
</dbReference>
<dbReference type="InterPro" id="IPR045357">
    <property type="entry name" value="Aminopeptidase_N-like_N"/>
</dbReference>
<evidence type="ECO:0000313" key="15">
    <source>
        <dbReference type="EMBL" id="KPV76431.1"/>
    </source>
</evidence>
<keyword evidence="6 9" id="KW-0862">Zinc</keyword>
<gene>
    <name evidence="15" type="ORF">RHOBADRAFT_3200</name>
</gene>
<dbReference type="InterPro" id="IPR027268">
    <property type="entry name" value="Peptidase_M4/M1_CTD_sf"/>
</dbReference>
<dbReference type="Gene3D" id="1.10.390.10">
    <property type="entry name" value="Neutral Protease Domain 2"/>
    <property type="match status" value="1"/>
</dbReference>
<feature type="non-terminal residue" evidence="15">
    <location>
        <position position="781"/>
    </location>
</feature>
<evidence type="ECO:0000259" key="13">
    <source>
        <dbReference type="Pfam" id="PF11838"/>
    </source>
</evidence>
<dbReference type="STRING" id="578459.A0A194SAK6"/>